<organism evidence="2 3">
    <name type="scientific">Rufibacter latericius</name>
    <dbReference type="NCBI Taxonomy" id="2487040"/>
    <lineage>
        <taxon>Bacteria</taxon>
        <taxon>Pseudomonadati</taxon>
        <taxon>Bacteroidota</taxon>
        <taxon>Cytophagia</taxon>
        <taxon>Cytophagales</taxon>
        <taxon>Hymenobacteraceae</taxon>
        <taxon>Rufibacter</taxon>
    </lineage>
</organism>
<sequence length="73" mass="8132">MKATFLRLSVANIAPVQVEHPNEYKTYFHNGVGDRGASGKSVLVESNPMGVVYGSLLIQVIVTYFLNFMIQRD</sequence>
<reference evidence="2 3" key="1">
    <citation type="submission" date="2018-11" db="EMBL/GenBank/DDBJ databases">
        <title>Rufibacter latericius sp. nov., isolated from water in Baiyang Lake.</title>
        <authorList>
            <person name="Yang Y."/>
        </authorList>
    </citation>
    <scope>NUCLEOTIDE SEQUENCE [LARGE SCALE GENOMIC DNA]</scope>
    <source>
        <strain evidence="2 3">R-22-1c-1</strain>
    </source>
</reference>
<keyword evidence="1" id="KW-0472">Membrane</keyword>
<dbReference type="EMBL" id="RJJD01000002">
    <property type="protein sequence ID" value="RNI30600.1"/>
    <property type="molecule type" value="Genomic_DNA"/>
</dbReference>
<feature type="transmembrane region" description="Helical" evidence="1">
    <location>
        <begin position="51"/>
        <end position="70"/>
    </location>
</feature>
<dbReference type="Proteomes" id="UP000272117">
    <property type="component" value="Unassembled WGS sequence"/>
</dbReference>
<evidence type="ECO:0000313" key="2">
    <source>
        <dbReference type="EMBL" id="RNI30600.1"/>
    </source>
</evidence>
<keyword evidence="3" id="KW-1185">Reference proteome</keyword>
<keyword evidence="1" id="KW-0812">Transmembrane</keyword>
<keyword evidence="1" id="KW-1133">Transmembrane helix</keyword>
<dbReference type="AlphaFoldDB" id="A0A3M9MYP0"/>
<name>A0A3M9MYP0_9BACT</name>
<proteinExistence type="predicted"/>
<comment type="caution">
    <text evidence="2">The sequence shown here is derived from an EMBL/GenBank/DDBJ whole genome shotgun (WGS) entry which is preliminary data.</text>
</comment>
<evidence type="ECO:0000256" key="1">
    <source>
        <dbReference type="SAM" id="Phobius"/>
    </source>
</evidence>
<gene>
    <name evidence="2" type="ORF">EFB08_04950</name>
</gene>
<accession>A0A3M9MYP0</accession>
<evidence type="ECO:0000313" key="3">
    <source>
        <dbReference type="Proteomes" id="UP000272117"/>
    </source>
</evidence>
<protein>
    <submittedName>
        <fullName evidence="2">Uncharacterized protein</fullName>
    </submittedName>
</protein>